<feature type="region of interest" description="Disordered" evidence="1">
    <location>
        <begin position="301"/>
        <end position="389"/>
    </location>
</feature>
<evidence type="ECO:0000256" key="1">
    <source>
        <dbReference type="SAM" id="MobiDB-lite"/>
    </source>
</evidence>
<reference evidence="2 3" key="1">
    <citation type="submission" date="2024-06" db="EMBL/GenBank/DDBJ databases">
        <title>Complete genome of Phlyctema vagabunda strain 19-DSS-EL-015.</title>
        <authorList>
            <person name="Fiorenzani C."/>
        </authorList>
    </citation>
    <scope>NUCLEOTIDE SEQUENCE [LARGE SCALE GENOMIC DNA]</scope>
    <source>
        <strain evidence="2 3">19-DSS-EL-015</strain>
    </source>
</reference>
<dbReference type="Proteomes" id="UP001629113">
    <property type="component" value="Unassembled WGS sequence"/>
</dbReference>
<feature type="region of interest" description="Disordered" evidence="1">
    <location>
        <begin position="497"/>
        <end position="555"/>
    </location>
</feature>
<feature type="region of interest" description="Disordered" evidence="1">
    <location>
        <begin position="442"/>
        <end position="477"/>
    </location>
</feature>
<feature type="compositionally biased region" description="Polar residues" evidence="1">
    <location>
        <begin position="86"/>
        <end position="95"/>
    </location>
</feature>
<evidence type="ECO:0000313" key="3">
    <source>
        <dbReference type="Proteomes" id="UP001629113"/>
    </source>
</evidence>
<proteinExistence type="predicted"/>
<feature type="region of interest" description="Disordered" evidence="1">
    <location>
        <begin position="794"/>
        <end position="859"/>
    </location>
</feature>
<dbReference type="PANTHER" id="PTHR38703:SF1">
    <property type="entry name" value="ALLERGEN"/>
    <property type="match status" value="1"/>
</dbReference>
<gene>
    <name evidence="2" type="ORF">PVAG01_00381</name>
</gene>
<feature type="region of interest" description="Disordered" evidence="1">
    <location>
        <begin position="83"/>
        <end position="156"/>
    </location>
</feature>
<keyword evidence="3" id="KW-1185">Reference proteome</keyword>
<feature type="region of interest" description="Disordered" evidence="1">
    <location>
        <begin position="1"/>
        <end position="50"/>
    </location>
</feature>
<organism evidence="2 3">
    <name type="scientific">Phlyctema vagabunda</name>
    <dbReference type="NCBI Taxonomy" id="108571"/>
    <lineage>
        <taxon>Eukaryota</taxon>
        <taxon>Fungi</taxon>
        <taxon>Dikarya</taxon>
        <taxon>Ascomycota</taxon>
        <taxon>Pezizomycotina</taxon>
        <taxon>Leotiomycetes</taxon>
        <taxon>Helotiales</taxon>
        <taxon>Dermateaceae</taxon>
        <taxon>Phlyctema</taxon>
    </lineage>
</organism>
<feature type="compositionally biased region" description="Polar residues" evidence="1">
    <location>
        <begin position="11"/>
        <end position="21"/>
    </location>
</feature>
<feature type="compositionally biased region" description="Polar residues" evidence="1">
    <location>
        <begin position="140"/>
        <end position="150"/>
    </location>
</feature>
<name>A0ABR4PU22_9HELO</name>
<evidence type="ECO:0000313" key="2">
    <source>
        <dbReference type="EMBL" id="KAL3426872.1"/>
    </source>
</evidence>
<feature type="compositionally biased region" description="Basic and acidic residues" evidence="1">
    <location>
        <begin position="119"/>
        <end position="133"/>
    </location>
</feature>
<dbReference type="PANTHER" id="PTHR38703">
    <property type="entry name" value="CHROMOSOME 8, WHOLE GENOME SHOTGUN SEQUENCE"/>
    <property type="match status" value="1"/>
</dbReference>
<feature type="region of interest" description="Disordered" evidence="1">
    <location>
        <begin position="174"/>
        <end position="203"/>
    </location>
</feature>
<feature type="compositionally biased region" description="Polar residues" evidence="1">
    <location>
        <begin position="304"/>
        <end position="329"/>
    </location>
</feature>
<feature type="compositionally biased region" description="Basic and acidic residues" evidence="1">
    <location>
        <begin position="830"/>
        <end position="840"/>
    </location>
</feature>
<feature type="compositionally biased region" description="Basic and acidic residues" evidence="1">
    <location>
        <begin position="803"/>
        <end position="812"/>
    </location>
</feature>
<comment type="caution">
    <text evidence="2">The sequence shown here is derived from an EMBL/GenBank/DDBJ whole genome shotgun (WGS) entry which is preliminary data.</text>
</comment>
<protein>
    <submittedName>
        <fullName evidence="2">Uncharacterized protein</fullName>
    </submittedName>
</protein>
<accession>A0ABR4PU22</accession>
<dbReference type="EMBL" id="JBFCZG010000001">
    <property type="protein sequence ID" value="KAL3426872.1"/>
    <property type="molecule type" value="Genomic_DNA"/>
</dbReference>
<feature type="compositionally biased region" description="Polar residues" evidence="1">
    <location>
        <begin position="442"/>
        <end position="473"/>
    </location>
</feature>
<feature type="compositionally biased region" description="Basic and acidic residues" evidence="1">
    <location>
        <begin position="708"/>
        <end position="725"/>
    </location>
</feature>
<feature type="region of interest" description="Disordered" evidence="1">
    <location>
        <begin position="692"/>
        <end position="758"/>
    </location>
</feature>
<sequence length="859" mass="94579">MEAFRNIFARKTTSPNASARNSRSGLGSASGVVSGKARHQGSKLKASPYDSAVALDPPIRGLYPVAGNGPNVLEELQRSKEYYDTEASTRQSASTAEYPDTPNIPQWRQDGPQRPKTAPQKEEIFFGRQDVKGRGGRAMSGSSTSTSTFRQVPHGPQHWSTGAVIHDSTKRVVSSQPARLSDDDYIDLPPPNLHATHSRAESPHSRASYIDVLVAHKTLLGTSEAVHDVIKASGRRSHGEDVADRNIVDHVEADMHDEPDEHFSQFSYHGKVSFAATHGGSTVRHTRLDSTFENVLVYDDDTQPQHTPLTSRPASQSQSQTVASISGSRPGNAFPVRVDSISTYQAPGRRIDDRTRSMRRRTLSSSSSAVIHEEPSSRTSRRQSLTQAVSSDYFGSTHEEDDTLLQDQILPHFSSPQFHIRRDSAASSAYNFSRRTPIFSDSVASSTTSQLRGRSQASSTDTFSYTRSGSTSAHHGIPKSKRFSVYLPEAVDKFDFSPTIETPPVLTPSRTKRRSFDPSDQHHSHRRRSPPCFSLKQPRRYSVESSDDHDISSTHSGIQISMSHNNKGNYLVEGAKEAPSLDGIVDLKDSVDTEVITTQAPAVTHEYITNKIHHVREEVISREIHTHDVFHRILPVIETEILPTKHYVQATDGSLREIPADQVPGRTNVPSFEIIPTDKARKTREAIPGGSIVHIGHHNQDSGPVLSSRKDSLNKDGIPKTESVWRHPPTLDMGSKETGQSVPMYFNEGHESDGTEPDYTTEKVAAAEGDDMLFRDSGYGAGGMLPGLAETASTAIHGRSPPPRRDHPRNDYSDSSGDGEASKALRRRREAKEKLRRAYEEDGVSGVTRGMQSLDVDEP</sequence>
<feature type="compositionally biased region" description="Low complexity" evidence="1">
    <location>
        <begin position="22"/>
        <end position="35"/>
    </location>
</feature>